<dbReference type="EMBL" id="NESQ01000412">
    <property type="protein sequence ID" value="PUU73103.1"/>
    <property type="molecule type" value="Genomic_DNA"/>
</dbReference>
<organism evidence="2 3">
    <name type="scientific">Tuber borchii</name>
    <name type="common">White truffle</name>
    <dbReference type="NCBI Taxonomy" id="42251"/>
    <lineage>
        <taxon>Eukaryota</taxon>
        <taxon>Fungi</taxon>
        <taxon>Dikarya</taxon>
        <taxon>Ascomycota</taxon>
        <taxon>Pezizomycotina</taxon>
        <taxon>Pezizomycetes</taxon>
        <taxon>Pezizales</taxon>
        <taxon>Tuberaceae</taxon>
        <taxon>Tuber</taxon>
    </lineage>
</organism>
<dbReference type="AlphaFoldDB" id="A0A2T6ZC98"/>
<proteinExistence type="predicted"/>
<keyword evidence="1" id="KW-0472">Membrane</keyword>
<keyword evidence="1" id="KW-0812">Transmembrane</keyword>
<keyword evidence="3" id="KW-1185">Reference proteome</keyword>
<reference evidence="2 3" key="1">
    <citation type="submission" date="2017-04" db="EMBL/GenBank/DDBJ databases">
        <title>Draft genome sequence of Tuber borchii Vittad., a whitish edible truffle.</title>
        <authorList>
            <consortium name="DOE Joint Genome Institute"/>
            <person name="Murat C."/>
            <person name="Kuo A."/>
            <person name="Barry K.W."/>
            <person name="Clum A."/>
            <person name="Dockter R.B."/>
            <person name="Fauchery L."/>
            <person name="Iotti M."/>
            <person name="Kohler A."/>
            <person name="Labutti K."/>
            <person name="Lindquist E.A."/>
            <person name="Lipzen A."/>
            <person name="Ohm R.A."/>
            <person name="Wang M."/>
            <person name="Grigoriev I.V."/>
            <person name="Zambonelli A."/>
            <person name="Martin F.M."/>
        </authorList>
    </citation>
    <scope>NUCLEOTIDE SEQUENCE [LARGE SCALE GENOMIC DNA]</scope>
    <source>
        <strain evidence="2 3">Tbo3840</strain>
    </source>
</reference>
<comment type="caution">
    <text evidence="2">The sequence shown here is derived from an EMBL/GenBank/DDBJ whole genome shotgun (WGS) entry which is preliminary data.</text>
</comment>
<evidence type="ECO:0000256" key="1">
    <source>
        <dbReference type="SAM" id="Phobius"/>
    </source>
</evidence>
<name>A0A2T6ZC98_TUBBO</name>
<gene>
    <name evidence="2" type="ORF">B9Z19DRAFT_1058536</name>
</gene>
<protein>
    <submittedName>
        <fullName evidence="2">Uncharacterized protein</fullName>
    </submittedName>
</protein>
<evidence type="ECO:0000313" key="3">
    <source>
        <dbReference type="Proteomes" id="UP000244722"/>
    </source>
</evidence>
<accession>A0A2T6ZC98</accession>
<evidence type="ECO:0000313" key="2">
    <source>
        <dbReference type="EMBL" id="PUU73103.1"/>
    </source>
</evidence>
<dbReference type="Proteomes" id="UP000244722">
    <property type="component" value="Unassembled WGS sequence"/>
</dbReference>
<feature type="transmembrane region" description="Helical" evidence="1">
    <location>
        <begin position="49"/>
        <end position="74"/>
    </location>
</feature>
<keyword evidence="1" id="KW-1133">Transmembrane helix</keyword>
<sequence>MVHWDGTVISKPALTFPFRSTTVYQHLASVTIVCSTSTILVDPLPSPPVIFFLSLLFHSTFTISHLCFPGFFILTRPHPHLQDKEVRE</sequence>